<dbReference type="InterPro" id="IPR009019">
    <property type="entry name" value="KH_sf_prok-type"/>
</dbReference>
<dbReference type="CDD" id="cd02134">
    <property type="entry name" value="KH-II_NusA_rpt1"/>
    <property type="match status" value="1"/>
</dbReference>
<protein>
    <recommendedName>
        <fullName evidence="7">Transcription termination/antitermination protein NusA</fullName>
    </recommendedName>
</protein>
<dbReference type="GO" id="GO:0005829">
    <property type="term" value="C:cytosol"/>
    <property type="evidence" value="ECO:0007669"/>
    <property type="project" value="TreeGrafter"/>
</dbReference>
<feature type="domain" description="S1 motif" evidence="8">
    <location>
        <begin position="139"/>
        <end position="202"/>
    </location>
</feature>
<dbReference type="PANTHER" id="PTHR22648:SF0">
    <property type="entry name" value="TRANSCRIPTION TERMINATION_ANTITERMINATION PROTEIN NUSA"/>
    <property type="match status" value="1"/>
</dbReference>
<evidence type="ECO:0000259" key="8">
    <source>
        <dbReference type="PROSITE" id="PS50126"/>
    </source>
</evidence>
<evidence type="ECO:0000256" key="5">
    <source>
        <dbReference type="ARBA" id="ARBA00023015"/>
    </source>
</evidence>
<keyword evidence="5 7" id="KW-0805">Transcription regulation</keyword>
<evidence type="ECO:0000313" key="12">
    <source>
        <dbReference type="Proteomes" id="UP001240777"/>
    </source>
</evidence>
<keyword evidence="4 7" id="KW-0694">RNA-binding</keyword>
<dbReference type="GO" id="GO:0003723">
    <property type="term" value="F:RNA binding"/>
    <property type="evidence" value="ECO:0007669"/>
    <property type="project" value="UniProtKB-UniRule"/>
</dbReference>
<comment type="subunit">
    <text evidence="7">Monomer. Binds directly to the core enzyme of the DNA-dependent RNA polymerase and to nascent RNA.</text>
</comment>
<dbReference type="InterPro" id="IPR030842">
    <property type="entry name" value="TF_NusA_bacterial"/>
</dbReference>
<dbReference type="InterPro" id="IPR010213">
    <property type="entry name" value="TF_NusA"/>
</dbReference>
<dbReference type="InterPro" id="IPR013735">
    <property type="entry name" value="TF_NusA_N"/>
</dbReference>
<accession>A0AA90PRM1</accession>
<comment type="function">
    <text evidence="7">Participates in both transcription termination and antitermination.</text>
</comment>
<dbReference type="RefSeq" id="WP_305516162.1">
    <property type="nucleotide sequence ID" value="NZ_JAUPEV010000001.1"/>
</dbReference>
<evidence type="ECO:0000256" key="4">
    <source>
        <dbReference type="ARBA" id="ARBA00022884"/>
    </source>
</evidence>
<dbReference type="Proteomes" id="UP001240777">
    <property type="component" value="Unassembled WGS sequence"/>
</dbReference>
<dbReference type="SUPFAM" id="SSF50249">
    <property type="entry name" value="Nucleic acid-binding proteins"/>
    <property type="match status" value="1"/>
</dbReference>
<comment type="similarity">
    <text evidence="7">Belongs to the NusA family.</text>
</comment>
<dbReference type="InterPro" id="IPR036555">
    <property type="entry name" value="NusA_N_sf"/>
</dbReference>
<dbReference type="SMART" id="SM00316">
    <property type="entry name" value="S1"/>
    <property type="match status" value="1"/>
</dbReference>
<evidence type="ECO:0000256" key="3">
    <source>
        <dbReference type="ARBA" id="ARBA00022814"/>
    </source>
</evidence>
<dbReference type="SUPFAM" id="SSF54814">
    <property type="entry name" value="Prokaryotic type KH domain (KH-domain type II)"/>
    <property type="match status" value="2"/>
</dbReference>
<evidence type="ECO:0000313" key="10">
    <source>
        <dbReference type="EMBL" id="MDP2538184.1"/>
    </source>
</evidence>
<dbReference type="Proteomes" id="UP001177258">
    <property type="component" value="Unassembled WGS sequence"/>
</dbReference>
<name>A0AA90PRM1_9HELI</name>
<comment type="caution">
    <text evidence="10">The sequence shown here is derived from an EMBL/GenBank/DDBJ whole genome shotgun (WGS) entry which is preliminary data.</text>
</comment>
<reference evidence="9 11" key="3">
    <citation type="journal article" date="2024" name="Syst. Appl. Microbiol.">
        <title>Helicobacter cappadocius sp. nov., from lizards: The first psychrotrophic Helicobacter species.</title>
        <authorList>
            <person name="Aydin F."/>
            <person name="Tarhane S."/>
            <person name="Karakaya E."/>
            <person name="Abay S."/>
            <person name="Kayman T."/>
            <person name="Guran O."/>
            <person name="Bozkurt E."/>
            <person name="Uzum N."/>
            <person name="Avci A."/>
            <person name="Olgun K."/>
            <person name="Jablonski D."/>
            <person name="Guran C."/>
            <person name="Burcin Saticioglu I."/>
        </authorList>
    </citation>
    <scope>NUCLEOTIDE SEQUENCE [LARGE SCALE GENOMIC DNA]</scope>
    <source>
        <strain evidence="9">Faydin-H75</strain>
        <strain evidence="11">faydin-H76</strain>
    </source>
</reference>
<dbReference type="InterPro" id="IPR015946">
    <property type="entry name" value="KH_dom-like_a/b"/>
</dbReference>
<proteinExistence type="inferred from homology"/>
<organism evidence="10 11">
    <name type="scientific">Helicobacter cappadocius</name>
    <dbReference type="NCBI Taxonomy" id="3063998"/>
    <lineage>
        <taxon>Bacteria</taxon>
        <taxon>Pseudomonadati</taxon>
        <taxon>Campylobacterota</taxon>
        <taxon>Epsilonproteobacteria</taxon>
        <taxon>Campylobacterales</taxon>
        <taxon>Helicobacteraceae</taxon>
        <taxon>Helicobacter</taxon>
    </lineage>
</organism>
<dbReference type="Gene3D" id="3.30.300.20">
    <property type="match status" value="2"/>
</dbReference>
<comment type="subcellular location">
    <subcellularLocation>
        <location evidence="7">Cytoplasm</location>
    </subcellularLocation>
</comment>
<dbReference type="Pfam" id="PF08529">
    <property type="entry name" value="NusA_N"/>
    <property type="match status" value="1"/>
</dbReference>
<dbReference type="PANTHER" id="PTHR22648">
    <property type="entry name" value="TRANSCRIPTION TERMINATION FACTOR NUSA"/>
    <property type="match status" value="1"/>
</dbReference>
<dbReference type="Pfam" id="PF13184">
    <property type="entry name" value="KH_NusA_1st"/>
    <property type="match status" value="1"/>
</dbReference>
<evidence type="ECO:0000256" key="6">
    <source>
        <dbReference type="ARBA" id="ARBA00023163"/>
    </source>
</evidence>
<dbReference type="SUPFAM" id="SSF69705">
    <property type="entry name" value="Transcription factor NusA, N-terminal domain"/>
    <property type="match status" value="1"/>
</dbReference>
<dbReference type="InterPro" id="IPR003029">
    <property type="entry name" value="S1_domain"/>
</dbReference>
<reference evidence="9" key="2">
    <citation type="submission" date="2023-07" db="EMBL/GenBank/DDBJ databases">
        <authorList>
            <person name="Aydin F."/>
            <person name="Tarhane S."/>
            <person name="Saticioglu I.B."/>
            <person name="Karakaya E."/>
            <person name="Abay S."/>
            <person name="Guran O."/>
            <person name="Bozkurt E."/>
            <person name="Uzum N."/>
            <person name="Olgun K."/>
            <person name="Jablonski D."/>
        </authorList>
    </citation>
    <scope>NUCLEOTIDE SEQUENCE</scope>
    <source>
        <strain evidence="9">Faydin-H75</strain>
    </source>
</reference>
<dbReference type="InterPro" id="IPR025249">
    <property type="entry name" value="TF_NusA_KH_1st"/>
</dbReference>
<gene>
    <name evidence="7 10" type="primary">nusA</name>
    <name evidence="9" type="ORF">Q5I04_00080</name>
    <name evidence="10" type="ORF">Q5I06_00080</name>
</gene>
<evidence type="ECO:0000256" key="1">
    <source>
        <dbReference type="ARBA" id="ARBA00022472"/>
    </source>
</evidence>
<dbReference type="NCBIfam" id="TIGR01953">
    <property type="entry name" value="NusA"/>
    <property type="match status" value="1"/>
</dbReference>
<evidence type="ECO:0000256" key="7">
    <source>
        <dbReference type="HAMAP-Rule" id="MF_00945"/>
    </source>
</evidence>
<dbReference type="Gene3D" id="2.40.50.140">
    <property type="entry name" value="Nucleic acid-binding proteins"/>
    <property type="match status" value="1"/>
</dbReference>
<dbReference type="EMBL" id="JAUPEV010000001">
    <property type="protein sequence ID" value="MDO7252317.1"/>
    <property type="molecule type" value="Genomic_DNA"/>
</dbReference>
<keyword evidence="12" id="KW-1185">Reference proteome</keyword>
<evidence type="ECO:0000313" key="9">
    <source>
        <dbReference type="EMBL" id="MDO7252317.1"/>
    </source>
</evidence>
<dbReference type="GO" id="GO:0031564">
    <property type="term" value="P:transcription antitermination"/>
    <property type="evidence" value="ECO:0007669"/>
    <property type="project" value="UniProtKB-UniRule"/>
</dbReference>
<dbReference type="AlphaFoldDB" id="A0AA90PRM1"/>
<sequence>MEKILDIIELIAYEKGLQVSTVSQVVKDSIIKMAKKEIDENIEYSVEENQKDRTFKLIQTLSVCEDDDIIASENPHKFMPISKAREMSQDVNIGDEVKYELSLEDMSRNAVNLLFKDLEFNIQRTIENQLFEKFKSNVGKIITGVVVRVDENQNTFIEIDEIRGILPIKNRIKGEKFVVGNTVSCILKHVGIDRDGIHLELSRTTPKMLEELLKLEVPEIKDGEVVIAKSARIPGERAKIAVYSNNPKIDPIGSSVGVKGVRINAVSRELHGENIDCIEYSEVPEIFISKAISPANIISIKIQPPEDENLPPKAIITLMSDQKSKAIGKGGINIRLASMLTEHEIQLVEIASEKQDIENPESNISKVGVDALQSLFKD</sequence>
<evidence type="ECO:0000313" key="11">
    <source>
        <dbReference type="Proteomes" id="UP001177258"/>
    </source>
</evidence>
<dbReference type="FunFam" id="3.30.300.20:FF:000002">
    <property type="entry name" value="Transcription termination/antitermination protein NusA"/>
    <property type="match status" value="1"/>
</dbReference>
<keyword evidence="1 7" id="KW-0806">Transcription termination</keyword>
<dbReference type="PROSITE" id="PS50126">
    <property type="entry name" value="S1"/>
    <property type="match status" value="1"/>
</dbReference>
<dbReference type="GO" id="GO:0006353">
    <property type="term" value="P:DNA-templated transcription termination"/>
    <property type="evidence" value="ECO:0007669"/>
    <property type="project" value="UniProtKB-UniRule"/>
</dbReference>
<dbReference type="EMBL" id="JAUYZK010000001">
    <property type="protein sequence ID" value="MDP2538184.1"/>
    <property type="molecule type" value="Genomic_DNA"/>
</dbReference>
<dbReference type="InterPro" id="IPR058582">
    <property type="entry name" value="KH_NusA_2nd"/>
</dbReference>
<dbReference type="GO" id="GO:0003700">
    <property type="term" value="F:DNA-binding transcription factor activity"/>
    <property type="evidence" value="ECO:0007669"/>
    <property type="project" value="InterPro"/>
</dbReference>
<reference evidence="10 12" key="1">
    <citation type="submission" date="2023-07" db="EMBL/GenBank/DDBJ databases">
        <title>Unpublished Manusciprt.</title>
        <authorList>
            <person name="Aydin F."/>
            <person name="Tarhane S."/>
            <person name="Saticioglu I.B."/>
            <person name="Karakaya E."/>
            <person name="Abay S."/>
            <person name="Guran O."/>
            <person name="Bozkurt E."/>
            <person name="Uzum N."/>
            <person name="Olgun K."/>
            <person name="Jablonski D."/>
        </authorList>
    </citation>
    <scope>NUCLEOTIDE SEQUENCE</scope>
    <source>
        <strain evidence="12">faydin-H75</strain>
        <strain evidence="10">Faydin-H76</strain>
    </source>
</reference>
<dbReference type="Gene3D" id="3.30.1480.10">
    <property type="entry name" value="NusA, N-terminal domain"/>
    <property type="match status" value="1"/>
</dbReference>
<keyword evidence="2 7" id="KW-0963">Cytoplasm</keyword>
<keyword evidence="6 7" id="KW-0804">Transcription</keyword>
<evidence type="ECO:0000256" key="2">
    <source>
        <dbReference type="ARBA" id="ARBA00022490"/>
    </source>
</evidence>
<keyword evidence="3 7" id="KW-0889">Transcription antitermination</keyword>
<dbReference type="HAMAP" id="MF_00945_B">
    <property type="entry name" value="NusA_B"/>
    <property type="match status" value="1"/>
</dbReference>
<dbReference type="Pfam" id="PF26594">
    <property type="entry name" value="KH_NusA_2nd"/>
    <property type="match status" value="1"/>
</dbReference>
<dbReference type="InterPro" id="IPR012340">
    <property type="entry name" value="NA-bd_OB-fold"/>
</dbReference>